<evidence type="ECO:0000313" key="3">
    <source>
        <dbReference type="Proteomes" id="UP001633002"/>
    </source>
</evidence>
<dbReference type="AlphaFoldDB" id="A0ABD3HPI8"/>
<feature type="compositionally biased region" description="Basic and acidic residues" evidence="1">
    <location>
        <begin position="97"/>
        <end position="117"/>
    </location>
</feature>
<dbReference type="SUPFAM" id="SSF54427">
    <property type="entry name" value="NTF2-like"/>
    <property type="match status" value="1"/>
</dbReference>
<sequence length="296" mass="34178">MDSTYMWTSQRPNAFQLIPYPLRYLLKLQRYGASASGSQYIHVDIIRETLNSLRSLDITKLELMLERWWSDDKLPRFARNSESGIRTCLRNNLRADSSGRDGETSGSERKSQQEKAEPLWLRAAVSGVTELLRVFTTEGSSHAQSATTENSAFRIEEIVDGLREDYMRAYFLTGEFLESIYTEDCVFADPTIQFSGRELYKRNLKLLVPFFEDPSLTLECINQVENGGSRFIETTWKLRVYLKLPWKPFISVDGRTKYSLNANNKIVEHVESWNVTGFEAVGQIFKASERAFWKES</sequence>
<dbReference type="PANTHER" id="PTHR34123">
    <property type="entry name" value="OS04G0578200 PROTEIN"/>
    <property type="match status" value="1"/>
</dbReference>
<dbReference type="Proteomes" id="UP001633002">
    <property type="component" value="Unassembled WGS sequence"/>
</dbReference>
<dbReference type="PANTHER" id="PTHR34123:SF4">
    <property type="entry name" value="PHOSPHORIBOSYLTRANSFERASE-LIKE PROTEIN, PUTATIVE (DUF2358)-RELATED"/>
    <property type="match status" value="1"/>
</dbReference>
<name>A0ABD3HPI8_9MARC</name>
<dbReference type="InterPro" id="IPR018790">
    <property type="entry name" value="DUF2358"/>
</dbReference>
<gene>
    <name evidence="2" type="ORF">R1sor_006148</name>
</gene>
<comment type="caution">
    <text evidence="2">The sequence shown here is derived from an EMBL/GenBank/DDBJ whole genome shotgun (WGS) entry which is preliminary data.</text>
</comment>
<keyword evidence="3" id="KW-1185">Reference proteome</keyword>
<dbReference type="Pfam" id="PF10184">
    <property type="entry name" value="DUF2358"/>
    <property type="match status" value="1"/>
</dbReference>
<feature type="region of interest" description="Disordered" evidence="1">
    <location>
        <begin position="94"/>
        <end position="117"/>
    </location>
</feature>
<organism evidence="2 3">
    <name type="scientific">Riccia sorocarpa</name>
    <dbReference type="NCBI Taxonomy" id="122646"/>
    <lineage>
        <taxon>Eukaryota</taxon>
        <taxon>Viridiplantae</taxon>
        <taxon>Streptophyta</taxon>
        <taxon>Embryophyta</taxon>
        <taxon>Marchantiophyta</taxon>
        <taxon>Marchantiopsida</taxon>
        <taxon>Marchantiidae</taxon>
        <taxon>Marchantiales</taxon>
        <taxon>Ricciaceae</taxon>
        <taxon>Riccia</taxon>
    </lineage>
</organism>
<protein>
    <submittedName>
        <fullName evidence="2">Uncharacterized protein</fullName>
    </submittedName>
</protein>
<dbReference type="InterPro" id="IPR032710">
    <property type="entry name" value="NTF2-like_dom_sf"/>
</dbReference>
<reference evidence="2 3" key="1">
    <citation type="submission" date="2024-09" db="EMBL/GenBank/DDBJ databases">
        <title>Chromosome-scale assembly of Riccia sorocarpa.</title>
        <authorList>
            <person name="Paukszto L."/>
        </authorList>
    </citation>
    <scope>NUCLEOTIDE SEQUENCE [LARGE SCALE GENOMIC DNA]</scope>
    <source>
        <strain evidence="2">LP-2024</strain>
        <tissue evidence="2">Aerial parts of the thallus</tissue>
    </source>
</reference>
<proteinExistence type="predicted"/>
<evidence type="ECO:0000256" key="1">
    <source>
        <dbReference type="SAM" id="MobiDB-lite"/>
    </source>
</evidence>
<dbReference type="EMBL" id="JBJQOH010000003">
    <property type="protein sequence ID" value="KAL3692497.1"/>
    <property type="molecule type" value="Genomic_DNA"/>
</dbReference>
<evidence type="ECO:0000313" key="2">
    <source>
        <dbReference type="EMBL" id="KAL3692497.1"/>
    </source>
</evidence>
<accession>A0ABD3HPI8</accession>